<sequence length="65" mass="7514">MMKKRLWTASGNGRVKKKFQTQMPINAFTRIYKHLAFETLIKSTPERKFGTFKKTTLSSTTCKGL</sequence>
<proteinExistence type="predicted"/>
<reference evidence="1" key="1">
    <citation type="submission" date="2023-05" db="EMBL/GenBank/DDBJ databases">
        <authorList>
            <person name="Stuckert A."/>
        </authorList>
    </citation>
    <scope>NUCLEOTIDE SEQUENCE</scope>
</reference>
<protein>
    <submittedName>
        <fullName evidence="1">Uncharacterized protein</fullName>
    </submittedName>
</protein>
<evidence type="ECO:0000313" key="2">
    <source>
        <dbReference type="Proteomes" id="UP001162483"/>
    </source>
</evidence>
<organism evidence="1 2">
    <name type="scientific">Staurois parvus</name>
    <dbReference type="NCBI Taxonomy" id="386267"/>
    <lineage>
        <taxon>Eukaryota</taxon>
        <taxon>Metazoa</taxon>
        <taxon>Chordata</taxon>
        <taxon>Craniata</taxon>
        <taxon>Vertebrata</taxon>
        <taxon>Euteleostomi</taxon>
        <taxon>Amphibia</taxon>
        <taxon>Batrachia</taxon>
        <taxon>Anura</taxon>
        <taxon>Neobatrachia</taxon>
        <taxon>Ranoidea</taxon>
        <taxon>Ranidae</taxon>
        <taxon>Staurois</taxon>
    </lineage>
</organism>
<accession>A0ABN9FKQ1</accession>
<gene>
    <name evidence="1" type="ORF">SPARVUS_LOCUS12143833</name>
</gene>
<dbReference type="Proteomes" id="UP001162483">
    <property type="component" value="Unassembled WGS sequence"/>
</dbReference>
<evidence type="ECO:0000313" key="1">
    <source>
        <dbReference type="EMBL" id="CAI9596886.1"/>
    </source>
</evidence>
<name>A0ABN9FKQ1_9NEOB</name>
<dbReference type="EMBL" id="CATNWA010016980">
    <property type="protein sequence ID" value="CAI9596886.1"/>
    <property type="molecule type" value="Genomic_DNA"/>
</dbReference>
<keyword evidence="2" id="KW-1185">Reference proteome</keyword>
<comment type="caution">
    <text evidence="1">The sequence shown here is derived from an EMBL/GenBank/DDBJ whole genome shotgun (WGS) entry which is preliminary data.</text>
</comment>